<proteinExistence type="predicted"/>
<evidence type="ECO:0000313" key="2">
    <source>
        <dbReference type="Proteomes" id="UP000758155"/>
    </source>
</evidence>
<reference evidence="1" key="1">
    <citation type="submission" date="2019-04" db="EMBL/GenBank/DDBJ databases">
        <title>Sequencing of skin fungus with MAO and IRED activity.</title>
        <authorList>
            <person name="Marsaioli A.J."/>
            <person name="Bonatto J.M.C."/>
            <person name="Reis Junior O."/>
        </authorList>
    </citation>
    <scope>NUCLEOTIDE SEQUENCE</scope>
    <source>
        <strain evidence="1">28M1</strain>
    </source>
</reference>
<comment type="caution">
    <text evidence="1">The sequence shown here is derived from an EMBL/GenBank/DDBJ whole genome shotgun (WGS) entry which is preliminary data.</text>
</comment>
<gene>
    <name evidence="1" type="ORF">E8E12_005548</name>
</gene>
<sequence length="77" mass="8615">MPEAVEPSPYLIFQELPDTFLKESDLLAWNRLCSPRASFVFESSSVDHSCDEERSELPVSKCKFMICGGVPISTGQM</sequence>
<dbReference type="AlphaFoldDB" id="A0A9P4WLP6"/>
<protein>
    <submittedName>
        <fullName evidence="1">Uncharacterized protein</fullName>
    </submittedName>
</protein>
<keyword evidence="2" id="KW-1185">Reference proteome</keyword>
<evidence type="ECO:0000313" key="1">
    <source>
        <dbReference type="EMBL" id="KAF3036313.1"/>
    </source>
</evidence>
<organism evidence="1 2">
    <name type="scientific">Didymella heteroderae</name>
    <dbReference type="NCBI Taxonomy" id="1769908"/>
    <lineage>
        <taxon>Eukaryota</taxon>
        <taxon>Fungi</taxon>
        <taxon>Dikarya</taxon>
        <taxon>Ascomycota</taxon>
        <taxon>Pezizomycotina</taxon>
        <taxon>Dothideomycetes</taxon>
        <taxon>Pleosporomycetidae</taxon>
        <taxon>Pleosporales</taxon>
        <taxon>Pleosporineae</taxon>
        <taxon>Didymellaceae</taxon>
        <taxon>Didymella</taxon>
    </lineage>
</organism>
<dbReference type="EMBL" id="SWKV01000051">
    <property type="protein sequence ID" value="KAF3036313.1"/>
    <property type="molecule type" value="Genomic_DNA"/>
</dbReference>
<dbReference type="Proteomes" id="UP000758155">
    <property type="component" value="Unassembled WGS sequence"/>
</dbReference>
<accession>A0A9P4WLP6</accession>
<name>A0A9P4WLP6_9PLEO</name>